<feature type="transmembrane region" description="Helical" evidence="1">
    <location>
        <begin position="346"/>
        <end position="363"/>
    </location>
</feature>
<feature type="transmembrane region" description="Helical" evidence="1">
    <location>
        <begin position="160"/>
        <end position="181"/>
    </location>
</feature>
<organism evidence="2 3">
    <name type="scientific">Bodo saltans</name>
    <name type="common">Flagellated protozoan</name>
    <dbReference type="NCBI Taxonomy" id="75058"/>
    <lineage>
        <taxon>Eukaryota</taxon>
        <taxon>Discoba</taxon>
        <taxon>Euglenozoa</taxon>
        <taxon>Kinetoplastea</taxon>
        <taxon>Metakinetoplastina</taxon>
        <taxon>Eubodonida</taxon>
        <taxon>Bodonidae</taxon>
        <taxon>Bodo</taxon>
    </lineage>
</organism>
<keyword evidence="1" id="KW-0472">Membrane</keyword>
<dbReference type="VEuPathDB" id="TriTrypDB:BSAL_72675"/>
<feature type="transmembrane region" description="Helical" evidence="1">
    <location>
        <begin position="241"/>
        <end position="259"/>
    </location>
</feature>
<dbReference type="AlphaFoldDB" id="A0A0S4J2W5"/>
<keyword evidence="1" id="KW-0812">Transmembrane</keyword>
<dbReference type="EMBL" id="CYKH01000587">
    <property type="protein sequence ID" value="CUG06441.1"/>
    <property type="molecule type" value="Genomic_DNA"/>
</dbReference>
<sequence>MAAVSLTPPHPPGYPLFVWLYHLTLQWLTRLLDVPPTAVCAGVSFTLVALGWTMMSHLAVASYEKQLGMPARICSRAAFVVMSHWCSPNSVRDLLTQTEVFSLHWFLSAMLVSSAACSGWFTFMFVAVLCGSNQHMSLFAVVPLAVACWWRCRPSVLRHVLLSGMVGCVALAAVYASMMWMSTSDVYAWGDLTTVPAILRHVLRMEYGSLRLHSGRGIHAVAEWRATNEVFWKWATERSPLAFVFLTLACIGSVVSFLGSKRSRIATSRAITAALLCWIATGSVIVFNSLINLPLSATHTITGALHCQVVGRLWSHLWIPLSLLAADGACWCGAWGGRWLNTPTSMGAVAAIVAAMISLMVVVEDATSVVPVEYLHQLRSLHDAYAESLLVSLPQNAIIVTTGDQPLTALRHAQRARGLRPDVIHIDRETSWYAWFHRKMGEPQYSRRISWPPSSGDGFVSVASLAHRNVPQRRLFVMEDKELAAEGVKIKETFVMRFGEDGWLYEIVPQLKDRCSRDACRVHGAPPLPRGLRRFACLVQNSHISWRWSDVSVFCHAQTTLPQSPSPDVFVLRNHVRLVGRRHPWEALVLQQYHLSVKHALLQAADAAQRCCSNRSTFAAALSNIRDEAHRRLLQEYFVDEETYDTSIVPFKALLNRTIAALAQL</sequence>
<feature type="transmembrane region" description="Helical" evidence="1">
    <location>
        <begin position="313"/>
        <end position="334"/>
    </location>
</feature>
<feature type="transmembrane region" description="Helical" evidence="1">
    <location>
        <begin position="105"/>
        <end position="129"/>
    </location>
</feature>
<proteinExistence type="predicted"/>
<keyword evidence="1" id="KW-1133">Transmembrane helix</keyword>
<dbReference type="PANTHER" id="PTHR16214:SF3">
    <property type="entry name" value="TRANSMEMBRANE PROTEIN 260"/>
    <property type="match status" value="1"/>
</dbReference>
<feature type="transmembrane region" description="Helical" evidence="1">
    <location>
        <begin position="271"/>
        <end position="293"/>
    </location>
</feature>
<dbReference type="Proteomes" id="UP000051952">
    <property type="component" value="Unassembled WGS sequence"/>
</dbReference>
<dbReference type="PANTHER" id="PTHR16214">
    <property type="entry name" value="TRANSMEMBRANE PROTEIN 260"/>
    <property type="match status" value="1"/>
</dbReference>
<protein>
    <submittedName>
        <fullName evidence="2">GPI-anchored surface protein, putative</fullName>
    </submittedName>
</protein>
<accession>A0A0S4J2W5</accession>
<gene>
    <name evidence="2" type="ORF">BSAL_72675</name>
</gene>
<evidence type="ECO:0000256" key="1">
    <source>
        <dbReference type="SAM" id="Phobius"/>
    </source>
</evidence>
<evidence type="ECO:0000313" key="2">
    <source>
        <dbReference type="EMBL" id="CUG06441.1"/>
    </source>
</evidence>
<keyword evidence="3" id="KW-1185">Reference proteome</keyword>
<dbReference type="InterPro" id="IPR052724">
    <property type="entry name" value="GT117_domain-containing"/>
</dbReference>
<reference evidence="3" key="1">
    <citation type="submission" date="2015-09" db="EMBL/GenBank/DDBJ databases">
        <authorList>
            <consortium name="Pathogen Informatics"/>
        </authorList>
    </citation>
    <scope>NUCLEOTIDE SEQUENCE [LARGE SCALE GENOMIC DNA]</scope>
    <source>
        <strain evidence="3">Lake Konstanz</strain>
    </source>
</reference>
<feature type="transmembrane region" description="Helical" evidence="1">
    <location>
        <begin position="34"/>
        <end position="55"/>
    </location>
</feature>
<evidence type="ECO:0000313" key="3">
    <source>
        <dbReference type="Proteomes" id="UP000051952"/>
    </source>
</evidence>
<name>A0A0S4J2W5_BODSA</name>